<feature type="repeat" description="PPR" evidence="4">
    <location>
        <begin position="325"/>
        <end position="359"/>
    </location>
</feature>
<keyword evidence="6" id="KW-1185">Reference proteome</keyword>
<dbReference type="InterPro" id="IPR011990">
    <property type="entry name" value="TPR-like_helical_dom_sf"/>
</dbReference>
<dbReference type="PANTHER" id="PTHR47447:SF26">
    <property type="entry name" value="CHLOROPLAST RNA SPLICING4"/>
    <property type="match status" value="1"/>
</dbReference>
<evidence type="ECO:0008006" key="7">
    <source>
        <dbReference type="Google" id="ProtNLM"/>
    </source>
</evidence>
<keyword evidence="2" id="KW-0677">Repeat</keyword>
<dbReference type="InterPro" id="IPR002885">
    <property type="entry name" value="PPR_rpt"/>
</dbReference>
<feature type="repeat" description="PPR" evidence="4">
    <location>
        <begin position="253"/>
        <end position="289"/>
    </location>
</feature>
<dbReference type="NCBIfam" id="TIGR00756">
    <property type="entry name" value="PPR"/>
    <property type="match status" value="3"/>
</dbReference>
<dbReference type="Proteomes" id="UP000604825">
    <property type="component" value="Unassembled WGS sequence"/>
</dbReference>
<evidence type="ECO:0000256" key="2">
    <source>
        <dbReference type="ARBA" id="ARBA00022737"/>
    </source>
</evidence>
<dbReference type="AlphaFoldDB" id="A0A811SBD5"/>
<evidence type="ECO:0000256" key="4">
    <source>
        <dbReference type="PROSITE-ProRule" id="PRU00708"/>
    </source>
</evidence>
<dbReference type="PROSITE" id="PS51375">
    <property type="entry name" value="PPR"/>
    <property type="match status" value="4"/>
</dbReference>
<organism evidence="5 6">
    <name type="scientific">Miscanthus lutarioriparius</name>
    <dbReference type="NCBI Taxonomy" id="422564"/>
    <lineage>
        <taxon>Eukaryota</taxon>
        <taxon>Viridiplantae</taxon>
        <taxon>Streptophyta</taxon>
        <taxon>Embryophyta</taxon>
        <taxon>Tracheophyta</taxon>
        <taxon>Spermatophyta</taxon>
        <taxon>Magnoliopsida</taxon>
        <taxon>Liliopsida</taxon>
        <taxon>Poales</taxon>
        <taxon>Poaceae</taxon>
        <taxon>PACMAD clade</taxon>
        <taxon>Panicoideae</taxon>
        <taxon>Andropogonodae</taxon>
        <taxon>Andropogoneae</taxon>
        <taxon>Saccharinae</taxon>
        <taxon>Miscanthus</taxon>
    </lineage>
</organism>
<reference evidence="5" key="1">
    <citation type="submission" date="2020-10" db="EMBL/GenBank/DDBJ databases">
        <authorList>
            <person name="Han B."/>
            <person name="Lu T."/>
            <person name="Zhao Q."/>
            <person name="Huang X."/>
            <person name="Zhao Y."/>
        </authorList>
    </citation>
    <scope>NUCLEOTIDE SEQUENCE</scope>
</reference>
<accession>A0A811SBD5</accession>
<sequence>MTVTSPVPFLSSSYSYTCHLRRAGTATATATAASSASEDFDYPLADPSVRWPHLRFPHLPTPRFPATVTAAPPVAVRPSQEVEDPAATSAFAPSLVEPLDARAHRGRVKKLSKLALRRAQDWRARVAGLADAVLALPPGAPVDDVLDGARATPDEVAFVVRAVGESSWRRALDAFEWLARSSAPASRAVAVVLGVLGRARQDSTAEEVFLRFAGEGATVQVFNAMMGVYARSGRFDDARQLLDTMHDRGIDPDLVSFNTLINARSKAGCLAAGVALDLLSEVRQSGLRPDVITYNTLISACSQSSNLEDAVTVFEEMIASECRPDLWTYNAMVSVHGRCGKAEEAERLFRELVEKGREC</sequence>
<proteinExistence type="inferred from homology"/>
<feature type="repeat" description="PPR" evidence="4">
    <location>
        <begin position="290"/>
        <end position="324"/>
    </location>
</feature>
<dbReference type="PANTHER" id="PTHR47447">
    <property type="entry name" value="OS03G0856100 PROTEIN"/>
    <property type="match status" value="1"/>
</dbReference>
<dbReference type="Pfam" id="PF13812">
    <property type="entry name" value="PPR_3"/>
    <property type="match status" value="1"/>
</dbReference>
<dbReference type="Pfam" id="PF13041">
    <property type="entry name" value="PPR_2"/>
    <property type="match status" value="1"/>
</dbReference>
<gene>
    <name evidence="5" type="ORF">NCGR_LOCUS64055</name>
</gene>
<name>A0A811SBD5_9POAL</name>
<dbReference type="OrthoDB" id="185373at2759"/>
<dbReference type="EMBL" id="CAJGYO010000019">
    <property type="protein sequence ID" value="CAD6339957.1"/>
    <property type="molecule type" value="Genomic_DNA"/>
</dbReference>
<comment type="similarity">
    <text evidence="1">Belongs to the PPR family. P subfamily.</text>
</comment>
<keyword evidence="3" id="KW-0809">Transit peptide</keyword>
<evidence type="ECO:0000256" key="3">
    <source>
        <dbReference type="ARBA" id="ARBA00022946"/>
    </source>
</evidence>
<evidence type="ECO:0000313" key="6">
    <source>
        <dbReference type="Proteomes" id="UP000604825"/>
    </source>
</evidence>
<evidence type="ECO:0000313" key="5">
    <source>
        <dbReference type="EMBL" id="CAD6339957.1"/>
    </source>
</evidence>
<evidence type="ECO:0000256" key="1">
    <source>
        <dbReference type="ARBA" id="ARBA00007626"/>
    </source>
</evidence>
<protein>
    <recommendedName>
        <fullName evidence="7">Pentatricopeptide repeat-containing protein</fullName>
    </recommendedName>
</protein>
<feature type="repeat" description="PPR" evidence="4">
    <location>
        <begin position="218"/>
        <end position="252"/>
    </location>
</feature>
<dbReference type="Gene3D" id="1.25.40.10">
    <property type="entry name" value="Tetratricopeptide repeat domain"/>
    <property type="match status" value="2"/>
</dbReference>
<comment type="caution">
    <text evidence="5">The sequence shown here is derived from an EMBL/GenBank/DDBJ whole genome shotgun (WGS) entry which is preliminary data.</text>
</comment>